<dbReference type="Proteomes" id="UP001375240">
    <property type="component" value="Unassembled WGS sequence"/>
</dbReference>
<gene>
    <name evidence="2" type="ORF">TWF696_005235</name>
</gene>
<feature type="region of interest" description="Disordered" evidence="1">
    <location>
        <begin position="260"/>
        <end position="312"/>
    </location>
</feature>
<feature type="region of interest" description="Disordered" evidence="1">
    <location>
        <begin position="87"/>
        <end position="116"/>
    </location>
</feature>
<evidence type="ECO:0000313" key="3">
    <source>
        <dbReference type="Proteomes" id="UP001375240"/>
    </source>
</evidence>
<reference evidence="2 3" key="1">
    <citation type="submission" date="2019-10" db="EMBL/GenBank/DDBJ databases">
        <authorList>
            <person name="Palmer J.M."/>
        </authorList>
    </citation>
    <scope>NUCLEOTIDE SEQUENCE [LARGE SCALE GENOMIC DNA]</scope>
    <source>
        <strain evidence="2 3">TWF696</strain>
    </source>
</reference>
<feature type="region of interest" description="Disordered" evidence="1">
    <location>
        <begin position="162"/>
        <end position="246"/>
    </location>
</feature>
<feature type="compositionally biased region" description="Basic and acidic residues" evidence="1">
    <location>
        <begin position="173"/>
        <end position="184"/>
    </location>
</feature>
<protein>
    <submittedName>
        <fullName evidence="2">Uncharacterized protein</fullName>
    </submittedName>
</protein>
<keyword evidence="3" id="KW-1185">Reference proteome</keyword>
<feature type="region of interest" description="Disordered" evidence="1">
    <location>
        <begin position="419"/>
        <end position="462"/>
    </location>
</feature>
<dbReference type="EMBL" id="JAVHNQ010000003">
    <property type="protein sequence ID" value="KAK6353258.1"/>
    <property type="molecule type" value="Genomic_DNA"/>
</dbReference>
<feature type="region of interest" description="Disordered" evidence="1">
    <location>
        <begin position="34"/>
        <end position="54"/>
    </location>
</feature>
<organism evidence="2 3">
    <name type="scientific">Orbilia brochopaga</name>
    <dbReference type="NCBI Taxonomy" id="3140254"/>
    <lineage>
        <taxon>Eukaryota</taxon>
        <taxon>Fungi</taxon>
        <taxon>Dikarya</taxon>
        <taxon>Ascomycota</taxon>
        <taxon>Pezizomycotina</taxon>
        <taxon>Orbiliomycetes</taxon>
        <taxon>Orbiliales</taxon>
        <taxon>Orbiliaceae</taxon>
        <taxon>Orbilia</taxon>
    </lineage>
</organism>
<accession>A0AAV9V1S7</accession>
<feature type="compositionally biased region" description="Polar residues" evidence="1">
    <location>
        <begin position="282"/>
        <end position="296"/>
    </location>
</feature>
<evidence type="ECO:0000256" key="1">
    <source>
        <dbReference type="SAM" id="MobiDB-lite"/>
    </source>
</evidence>
<evidence type="ECO:0000313" key="2">
    <source>
        <dbReference type="EMBL" id="KAK6353258.1"/>
    </source>
</evidence>
<feature type="compositionally biased region" description="Low complexity" evidence="1">
    <location>
        <begin position="419"/>
        <end position="431"/>
    </location>
</feature>
<sequence length="582" mass="63381">MLLAARRPSSSRPLFLSSSSQSRSLVFFVRRVSRQSPDPADPDTAPKHSYQPYSRSHHHLHRCYSHHRHAHPASWLSAWAQFASHAKCQHDHNHHHPPSQHHHHSQPHHPRLHHQHSLKDLYHRIARLRDQHAHQWTSPARQQALDAATALRVSLIARLREMSKPYTRSKPQLHRDGVPRKRSPDPPASPAAAAAADATAAQPPLDADASANASANASSNASSNANVNANANADPPLNATNFSRVENPYEDTEIDYITLKRVPRQGTPSSSDPNFPAEVETSDVQSHMQATETAQTAGAVEPSQDNFTRESQLDTKDVVSADFQMPQEFVSTPEDDLPSRELQDDTSGKVEDEVNTAASTPAIDMIRGQQDFYMDDGLYGKVAERPETPISSPLEPVAATDSSLNETNMNAMTVEEATSAAAADADQAAAVSPPPSSTINVEPIPQEYNTPPATPSGPEEAPDAKFAKLETPIDPPKLSPADLIASLRYYDRRRGTLPDEEPLSAQDIAILEALRKADESTSENARPRSTWSSRAKKAGLVISSVVLGTYVVGVGNKLLSPQPDSSAAAEMLTAVQRSRAAK</sequence>
<proteinExistence type="predicted"/>
<dbReference type="AlphaFoldDB" id="A0AAV9V1S7"/>
<name>A0AAV9V1S7_9PEZI</name>
<feature type="compositionally biased region" description="Basic and acidic residues" evidence="1">
    <location>
        <begin position="337"/>
        <end position="352"/>
    </location>
</feature>
<feature type="compositionally biased region" description="Basic residues" evidence="1">
    <location>
        <begin position="92"/>
        <end position="116"/>
    </location>
</feature>
<feature type="compositionally biased region" description="Low complexity" evidence="1">
    <location>
        <begin position="190"/>
        <end position="234"/>
    </location>
</feature>
<comment type="caution">
    <text evidence="2">The sequence shown here is derived from an EMBL/GenBank/DDBJ whole genome shotgun (WGS) entry which is preliminary data.</text>
</comment>
<feature type="region of interest" description="Disordered" evidence="1">
    <location>
        <begin position="328"/>
        <end position="354"/>
    </location>
</feature>